<evidence type="ECO:0000256" key="11">
    <source>
        <dbReference type="SAM" id="Coils"/>
    </source>
</evidence>
<name>A0AAU0UKD7_9FIRM</name>
<dbReference type="GO" id="GO:0009252">
    <property type="term" value="P:peptidoglycan biosynthetic process"/>
    <property type="evidence" value="ECO:0007669"/>
    <property type="project" value="UniProtKB-KW"/>
</dbReference>
<dbReference type="Pfam" id="PF03717">
    <property type="entry name" value="PBP_dimer"/>
    <property type="match status" value="1"/>
</dbReference>
<proteinExistence type="inferred from homology"/>
<dbReference type="Proteomes" id="UP001329915">
    <property type="component" value="Chromosome"/>
</dbReference>
<sequence length="681" mass="74992">MDKKALTKRLRIYFGILIVAFLILAVRLFYLQVVMASQWQTVSEQNRLRMLPVSARRGDIITDDGHVLATSKPVFTVSVMPGGSGDQLDQVSEKLAVILADEEISADTIVEKVNAQSRKFEPVEIKKLMPGGEGTWEIVTLIEEHRRDLPGVVIKEAPLRYYPDGNIAGHLLGFVGQINKEELEGHKADNYGLNDKIGKVGLEREFELLSAEEAQVGLRGKKGLNQVEVDAQNRIVRDLGTILPPTPGYNVNLTLNYGVQKALETSMNSVLKEIAAENPKAKAAGAVVLDVKTGAILGLASTPSINPNDFVDGSYSDKSDYYSDSELKPMFNRAVQGTYPPGSTFKPITGMAALDSKALDTSDTVVCRGAYWRPPYIKCWDVHGVVDFYRAIAISCNTYFQDAGYKAGIEELNRVAQEFGLGQPLDILGISGEAKGILPTPQWKENLNSVIITRQFDRKKENLEKEYATKLAEAETLEEREKISGEKEQKLAVLEAERKIQYNFNTKWQDFDTFNTSIGQGSNMYSMLQLANYVATLANGGQHWRPYLVKSLTSSDGKVAKDYQPELLNMVTVSPQVMADTRKAMALVTKPGGTAYSLFRNFPKEITVGAKTGTAQTGRRGDDPDNDFHGVFIAFAPADDPQVAFAGVVEYGQHGSTSAGKIAKAVFEEYFGLNQQSDEIK</sequence>
<dbReference type="SUPFAM" id="SSF56601">
    <property type="entry name" value="beta-lactamase/transpeptidase-like"/>
    <property type="match status" value="1"/>
</dbReference>
<keyword evidence="16" id="KW-1185">Reference proteome</keyword>
<dbReference type="Pfam" id="PF00905">
    <property type="entry name" value="Transpeptidase"/>
    <property type="match status" value="1"/>
</dbReference>
<dbReference type="GO" id="GO:0071972">
    <property type="term" value="F:peptidoglycan L,D-transpeptidase activity"/>
    <property type="evidence" value="ECO:0007669"/>
    <property type="project" value="TreeGrafter"/>
</dbReference>
<comment type="subcellular location">
    <subcellularLocation>
        <location evidence="2">Cell membrane</location>
    </subcellularLocation>
    <subcellularLocation>
        <location evidence="1">Membrane</location>
        <topology evidence="1">Single-pass membrane protein</topology>
    </subcellularLocation>
</comment>
<evidence type="ECO:0000256" key="9">
    <source>
        <dbReference type="ARBA" id="ARBA00023136"/>
    </source>
</evidence>
<evidence type="ECO:0000259" key="14">
    <source>
        <dbReference type="Pfam" id="PF03717"/>
    </source>
</evidence>
<reference evidence="15 16" key="1">
    <citation type="submission" date="2023-04" db="EMBL/GenBank/DDBJ databases">
        <authorList>
            <person name="Hsu D."/>
        </authorList>
    </citation>
    <scope>NUCLEOTIDE SEQUENCE [LARGE SCALE GENOMIC DNA]</scope>
    <source>
        <strain evidence="15 16">MK1</strain>
    </source>
</reference>
<evidence type="ECO:0000256" key="12">
    <source>
        <dbReference type="SAM" id="Phobius"/>
    </source>
</evidence>
<keyword evidence="7" id="KW-0573">Peptidoglycan synthesis</keyword>
<evidence type="ECO:0000256" key="2">
    <source>
        <dbReference type="ARBA" id="ARBA00004236"/>
    </source>
</evidence>
<dbReference type="InterPro" id="IPR012338">
    <property type="entry name" value="Beta-lactam/transpept-like"/>
</dbReference>
<dbReference type="Gene3D" id="3.40.710.10">
    <property type="entry name" value="DD-peptidase/beta-lactamase superfamily"/>
    <property type="match status" value="1"/>
</dbReference>
<dbReference type="InterPro" id="IPR036138">
    <property type="entry name" value="PBP_dimer_sf"/>
</dbReference>
<dbReference type="PANTHER" id="PTHR30627:SF2">
    <property type="entry name" value="PEPTIDOGLYCAN D,D-TRANSPEPTIDASE MRDA"/>
    <property type="match status" value="1"/>
</dbReference>
<evidence type="ECO:0000313" key="15">
    <source>
        <dbReference type="EMBL" id="WRO21234.1"/>
    </source>
</evidence>
<keyword evidence="4" id="KW-1003">Cell membrane</keyword>
<dbReference type="GO" id="GO:0008360">
    <property type="term" value="P:regulation of cell shape"/>
    <property type="evidence" value="ECO:0007669"/>
    <property type="project" value="UniProtKB-KW"/>
</dbReference>
<keyword evidence="10" id="KW-0961">Cell wall biogenesis/degradation</keyword>
<dbReference type="PANTHER" id="PTHR30627">
    <property type="entry name" value="PEPTIDOGLYCAN D,D-TRANSPEPTIDASE"/>
    <property type="match status" value="1"/>
</dbReference>
<keyword evidence="11" id="KW-0175">Coiled coil</keyword>
<protein>
    <recommendedName>
        <fullName evidence="17">Penicillin-binding protein 2</fullName>
    </recommendedName>
</protein>
<dbReference type="KEGG" id="dbc:MFMK1_001037"/>
<evidence type="ECO:0000313" key="16">
    <source>
        <dbReference type="Proteomes" id="UP001329915"/>
    </source>
</evidence>
<dbReference type="GO" id="GO:0005886">
    <property type="term" value="C:plasma membrane"/>
    <property type="evidence" value="ECO:0007669"/>
    <property type="project" value="UniProtKB-SubCell"/>
</dbReference>
<accession>A0AAU0UKD7</accession>
<gene>
    <name evidence="15" type="ORF">MFMK1_001037</name>
</gene>
<evidence type="ECO:0000256" key="8">
    <source>
        <dbReference type="ARBA" id="ARBA00022989"/>
    </source>
</evidence>
<dbReference type="InterPro" id="IPR001460">
    <property type="entry name" value="PCN-bd_Tpept"/>
</dbReference>
<keyword evidence="9 12" id="KW-0472">Membrane</keyword>
<evidence type="ECO:0000259" key="13">
    <source>
        <dbReference type="Pfam" id="PF00905"/>
    </source>
</evidence>
<feature type="coiled-coil region" evidence="11">
    <location>
        <begin position="460"/>
        <end position="497"/>
    </location>
</feature>
<evidence type="ECO:0000256" key="7">
    <source>
        <dbReference type="ARBA" id="ARBA00022984"/>
    </source>
</evidence>
<dbReference type="SUPFAM" id="SSF56519">
    <property type="entry name" value="Penicillin binding protein dimerisation domain"/>
    <property type="match status" value="1"/>
</dbReference>
<dbReference type="AlphaFoldDB" id="A0AAU0UKD7"/>
<dbReference type="RefSeq" id="WP_366924086.1">
    <property type="nucleotide sequence ID" value="NZ_CP121694.1"/>
</dbReference>
<feature type="domain" description="Penicillin-binding protein transpeptidase" evidence="13">
    <location>
        <begin position="285"/>
        <end position="667"/>
    </location>
</feature>
<evidence type="ECO:0008006" key="17">
    <source>
        <dbReference type="Google" id="ProtNLM"/>
    </source>
</evidence>
<evidence type="ECO:0000256" key="4">
    <source>
        <dbReference type="ARBA" id="ARBA00022475"/>
    </source>
</evidence>
<dbReference type="GO" id="GO:0008658">
    <property type="term" value="F:penicillin binding"/>
    <property type="evidence" value="ECO:0007669"/>
    <property type="project" value="InterPro"/>
</dbReference>
<feature type="transmembrane region" description="Helical" evidence="12">
    <location>
        <begin position="12"/>
        <end position="30"/>
    </location>
</feature>
<dbReference type="EMBL" id="CP121694">
    <property type="protein sequence ID" value="WRO21234.1"/>
    <property type="molecule type" value="Genomic_DNA"/>
</dbReference>
<keyword evidence="6" id="KW-0133">Cell shape</keyword>
<keyword evidence="8 12" id="KW-1133">Transmembrane helix</keyword>
<keyword evidence="5 12" id="KW-0812">Transmembrane</keyword>
<evidence type="ECO:0000256" key="6">
    <source>
        <dbReference type="ARBA" id="ARBA00022960"/>
    </source>
</evidence>
<dbReference type="InterPro" id="IPR005311">
    <property type="entry name" value="PBP_dimer"/>
</dbReference>
<evidence type="ECO:0000256" key="10">
    <source>
        <dbReference type="ARBA" id="ARBA00023316"/>
    </source>
</evidence>
<dbReference type="GO" id="GO:0071555">
    <property type="term" value="P:cell wall organization"/>
    <property type="evidence" value="ECO:0007669"/>
    <property type="project" value="UniProtKB-KW"/>
</dbReference>
<dbReference type="Gene3D" id="3.90.1310.10">
    <property type="entry name" value="Penicillin-binding protein 2a (Domain 2)"/>
    <property type="match status" value="1"/>
</dbReference>
<evidence type="ECO:0000256" key="3">
    <source>
        <dbReference type="ARBA" id="ARBA00007171"/>
    </source>
</evidence>
<dbReference type="InterPro" id="IPR050515">
    <property type="entry name" value="Beta-lactam/transpept"/>
</dbReference>
<evidence type="ECO:0000256" key="5">
    <source>
        <dbReference type="ARBA" id="ARBA00022692"/>
    </source>
</evidence>
<comment type="similarity">
    <text evidence="3">Belongs to the transpeptidase family.</text>
</comment>
<organism evidence="15 16">
    <name type="scientific">Metallumcola ferriviriculae</name>
    <dbReference type="NCBI Taxonomy" id="3039180"/>
    <lineage>
        <taxon>Bacteria</taxon>
        <taxon>Bacillati</taxon>
        <taxon>Bacillota</taxon>
        <taxon>Clostridia</taxon>
        <taxon>Neomoorellales</taxon>
        <taxon>Desulfitibacteraceae</taxon>
        <taxon>Metallumcola</taxon>
    </lineage>
</organism>
<feature type="domain" description="Penicillin-binding protein dimerisation" evidence="14">
    <location>
        <begin position="53"/>
        <end position="238"/>
    </location>
</feature>
<evidence type="ECO:0000256" key="1">
    <source>
        <dbReference type="ARBA" id="ARBA00004167"/>
    </source>
</evidence>